<proteinExistence type="predicted"/>
<reference evidence="3" key="1">
    <citation type="submission" date="2020-06" db="EMBL/GenBank/DDBJ databases">
        <title>Stable isotope informed genome-resolved metagenomics uncovers potential trophic interactions in rhizosphere soil.</title>
        <authorList>
            <person name="Starr E.P."/>
            <person name="Shi S."/>
            <person name="Blazewicz S.J."/>
            <person name="Koch B.J."/>
            <person name="Probst A.J."/>
            <person name="Hungate B.A."/>
            <person name="Pett-Ridge J."/>
            <person name="Firestone M.K."/>
            <person name="Banfield J.F."/>
        </authorList>
    </citation>
    <scope>NUCLEOTIDE SEQUENCE</scope>
    <source>
        <strain evidence="3">YM_69_17</strain>
    </source>
</reference>
<dbReference type="EMBL" id="JAEKLZ010000089">
    <property type="protein sequence ID" value="MBW8724259.1"/>
    <property type="molecule type" value="Genomic_DNA"/>
</dbReference>
<dbReference type="GO" id="GO:0016887">
    <property type="term" value="F:ATP hydrolysis activity"/>
    <property type="evidence" value="ECO:0007669"/>
    <property type="project" value="InterPro"/>
</dbReference>
<comment type="caution">
    <text evidence="3">The sequence shown here is derived from an EMBL/GenBank/DDBJ whole genome shotgun (WGS) entry which is preliminary data.</text>
</comment>
<accession>A0A952FKC9</accession>
<dbReference type="GO" id="GO:0005524">
    <property type="term" value="F:ATP binding"/>
    <property type="evidence" value="ECO:0007669"/>
    <property type="project" value="UniProtKB-KW"/>
</dbReference>
<evidence type="ECO:0000313" key="3">
    <source>
        <dbReference type="EMBL" id="MBW8724259.1"/>
    </source>
</evidence>
<dbReference type="InterPro" id="IPR050093">
    <property type="entry name" value="ABC_SmlMolc_Importer"/>
</dbReference>
<feature type="non-terminal residue" evidence="3">
    <location>
        <position position="51"/>
    </location>
</feature>
<evidence type="ECO:0000256" key="1">
    <source>
        <dbReference type="ARBA" id="ARBA00022448"/>
    </source>
</evidence>
<dbReference type="Gene3D" id="3.40.50.300">
    <property type="entry name" value="P-loop containing nucleotide triphosphate hydrolases"/>
    <property type="match status" value="1"/>
</dbReference>
<dbReference type="PANTHER" id="PTHR42781:SF4">
    <property type="entry name" value="SPERMIDINE_PUTRESCINE IMPORT ATP-BINDING PROTEIN POTA"/>
    <property type="match status" value="1"/>
</dbReference>
<keyword evidence="3" id="KW-0067">ATP-binding</keyword>
<protein>
    <submittedName>
        <fullName evidence="3">ATP-binding cassette domain-containing protein</fullName>
    </submittedName>
</protein>
<dbReference type="InterPro" id="IPR027417">
    <property type="entry name" value="P-loop_NTPase"/>
</dbReference>
<feature type="domain" description="ABC transporter" evidence="2">
    <location>
        <begin position="20"/>
        <end position="51"/>
    </location>
</feature>
<keyword evidence="3" id="KW-0547">Nucleotide-binding</keyword>
<name>A0A952FKC9_9PROT</name>
<organism evidence="3 4">
    <name type="scientific">Inquilinus limosus</name>
    <dbReference type="NCBI Taxonomy" id="171674"/>
    <lineage>
        <taxon>Bacteria</taxon>
        <taxon>Pseudomonadati</taxon>
        <taxon>Pseudomonadota</taxon>
        <taxon>Alphaproteobacteria</taxon>
        <taxon>Rhodospirillales</taxon>
        <taxon>Rhodospirillaceae</taxon>
        <taxon>Inquilinus</taxon>
    </lineage>
</organism>
<gene>
    <name evidence="3" type="ORF">JF625_03755</name>
</gene>
<evidence type="ECO:0000259" key="2">
    <source>
        <dbReference type="Pfam" id="PF00005"/>
    </source>
</evidence>
<sequence>MTAVVIAELTRSFGAARAVDRLSLSIESGEFVSLLGPSGCGKTTTLKLIAG</sequence>
<dbReference type="AlphaFoldDB" id="A0A952FKC9"/>
<evidence type="ECO:0000313" key="4">
    <source>
        <dbReference type="Proteomes" id="UP000700706"/>
    </source>
</evidence>
<dbReference type="PANTHER" id="PTHR42781">
    <property type="entry name" value="SPERMIDINE/PUTRESCINE IMPORT ATP-BINDING PROTEIN POTA"/>
    <property type="match status" value="1"/>
</dbReference>
<dbReference type="Pfam" id="PF00005">
    <property type="entry name" value="ABC_tran"/>
    <property type="match status" value="1"/>
</dbReference>
<keyword evidence="1" id="KW-0813">Transport</keyword>
<dbReference type="Proteomes" id="UP000700706">
    <property type="component" value="Unassembled WGS sequence"/>
</dbReference>
<dbReference type="InterPro" id="IPR003439">
    <property type="entry name" value="ABC_transporter-like_ATP-bd"/>
</dbReference>
<dbReference type="SUPFAM" id="SSF52540">
    <property type="entry name" value="P-loop containing nucleoside triphosphate hydrolases"/>
    <property type="match status" value="1"/>
</dbReference>